<comment type="caution">
    <text evidence="2">The sequence shown here is derived from an EMBL/GenBank/DDBJ whole genome shotgun (WGS) entry which is preliminary data.</text>
</comment>
<sequence length="439" mass="50289">MSNNKCNVMPESTLKENKTTLFQWLTLSGAAIICLILLVLQNQQLLEFAAHPNDGYMEAFKKFYSLGFYNGNVKGFSMSYNGVISFFYFFTGSISFSFFLTNIISQIIIVFIAVKLINRFKIKIKRYWFLCLLLFIMFQLLNLKSYAASSDDTFLGVFVISIIYFVFEDNGEKLFGVKKSFLIGLFLAIALSIRPTAVVLIFSFLIAYLYLGKILKISLKTLFRSLAIWVGTFVIFTGLFHFPSLKEQNKLAVYDKNPPTGANWTQRNYLGLKKIQAGEAKIHRDAIWKDCKFNVVNDYLDINGKDSLPDSFLKVLLKDPILLLLISLYNFVFCFLWELRFYGFLPFVPLFFVISKSFQSIYKVSFVFLLTVFITFSTVCITFIEMRWLIGYEILIPVSIICSLGNLAKIIGEKKVDAVITLSIIIVTVLNFKTLLSTL</sequence>
<dbReference type="RefSeq" id="WP_166536670.1">
    <property type="nucleotide sequence ID" value="NZ_JAABLM010000006.1"/>
</dbReference>
<feature type="transmembrane region" description="Helical" evidence="1">
    <location>
        <begin position="418"/>
        <end position="436"/>
    </location>
</feature>
<evidence type="ECO:0000313" key="2">
    <source>
        <dbReference type="EMBL" id="NBL64842.1"/>
    </source>
</evidence>
<keyword evidence="3" id="KW-1185">Reference proteome</keyword>
<feature type="transmembrane region" description="Helical" evidence="1">
    <location>
        <begin position="21"/>
        <end position="40"/>
    </location>
</feature>
<feature type="transmembrane region" description="Helical" evidence="1">
    <location>
        <begin position="361"/>
        <end position="384"/>
    </location>
</feature>
<keyword evidence="1" id="KW-0812">Transmembrane</keyword>
<accession>A0ABW9ZC05</accession>
<evidence type="ECO:0008006" key="4">
    <source>
        <dbReference type="Google" id="ProtNLM"/>
    </source>
</evidence>
<protein>
    <recommendedName>
        <fullName evidence="4">Glycosyltransferase RgtA/B/C/D-like domain-containing protein</fullName>
    </recommendedName>
</protein>
<reference evidence="3" key="1">
    <citation type="submission" date="2020-01" db="EMBL/GenBank/DDBJ databases">
        <title>Sphingomonas sp. strain CSW-10.</title>
        <authorList>
            <person name="Chen W.-M."/>
        </authorList>
    </citation>
    <scope>NUCLEOTIDE SEQUENCE [LARGE SCALE GENOMIC DNA]</scope>
    <source>
        <strain evidence="3">NST-5</strain>
    </source>
</reference>
<dbReference type="Proteomes" id="UP000798602">
    <property type="component" value="Unassembled WGS sequence"/>
</dbReference>
<keyword evidence="1" id="KW-1133">Transmembrane helix</keyword>
<evidence type="ECO:0000256" key="1">
    <source>
        <dbReference type="SAM" id="Phobius"/>
    </source>
</evidence>
<feature type="transmembrane region" description="Helical" evidence="1">
    <location>
        <begin position="391"/>
        <end position="412"/>
    </location>
</feature>
<gene>
    <name evidence="2" type="ORF">GV828_06465</name>
</gene>
<feature type="transmembrane region" description="Helical" evidence="1">
    <location>
        <begin position="222"/>
        <end position="242"/>
    </location>
</feature>
<organism evidence="2 3">
    <name type="scientific">Flavobacterium ichthyis</name>
    <dbReference type="NCBI Taxonomy" id="2698827"/>
    <lineage>
        <taxon>Bacteria</taxon>
        <taxon>Pseudomonadati</taxon>
        <taxon>Bacteroidota</taxon>
        <taxon>Flavobacteriia</taxon>
        <taxon>Flavobacteriales</taxon>
        <taxon>Flavobacteriaceae</taxon>
        <taxon>Flavobacterium</taxon>
    </lineage>
</organism>
<feature type="transmembrane region" description="Helical" evidence="1">
    <location>
        <begin position="153"/>
        <end position="169"/>
    </location>
</feature>
<feature type="transmembrane region" description="Helical" evidence="1">
    <location>
        <begin position="86"/>
        <end position="114"/>
    </location>
</feature>
<keyword evidence="1" id="KW-0472">Membrane</keyword>
<feature type="transmembrane region" description="Helical" evidence="1">
    <location>
        <begin position="321"/>
        <end position="341"/>
    </location>
</feature>
<evidence type="ECO:0000313" key="3">
    <source>
        <dbReference type="Proteomes" id="UP000798602"/>
    </source>
</evidence>
<dbReference type="EMBL" id="JAABLM010000006">
    <property type="protein sequence ID" value="NBL64842.1"/>
    <property type="molecule type" value="Genomic_DNA"/>
</dbReference>
<feature type="transmembrane region" description="Helical" evidence="1">
    <location>
        <begin position="126"/>
        <end position="147"/>
    </location>
</feature>
<name>A0ABW9ZC05_9FLAO</name>
<feature type="transmembrane region" description="Helical" evidence="1">
    <location>
        <begin position="181"/>
        <end position="210"/>
    </location>
</feature>
<proteinExistence type="predicted"/>